<dbReference type="EMBL" id="QRBI01000197">
    <property type="protein sequence ID" value="RMB94478.1"/>
    <property type="molecule type" value="Genomic_DNA"/>
</dbReference>
<dbReference type="AlphaFoldDB" id="A0A3M0J0X4"/>
<comment type="caution">
    <text evidence="2">The sequence shown here is derived from an EMBL/GenBank/DDBJ whole genome shotgun (WGS) entry which is preliminary data.</text>
</comment>
<reference evidence="2 3" key="1">
    <citation type="submission" date="2018-07" db="EMBL/GenBank/DDBJ databases">
        <title>A high quality draft genome assembly of the barn swallow (H. rustica rustica).</title>
        <authorList>
            <person name="Formenti G."/>
            <person name="Chiara M."/>
            <person name="Poveda L."/>
            <person name="Francoijs K.-J."/>
            <person name="Bonisoli-Alquati A."/>
            <person name="Canova L."/>
            <person name="Gianfranceschi L."/>
            <person name="Horner D.S."/>
            <person name="Saino N."/>
        </authorList>
    </citation>
    <scope>NUCLEOTIDE SEQUENCE [LARGE SCALE GENOMIC DNA]</scope>
    <source>
        <strain evidence="2">Chelidonia</strain>
        <tissue evidence="2">Blood</tissue>
    </source>
</reference>
<feature type="region of interest" description="Disordered" evidence="1">
    <location>
        <begin position="1"/>
        <end position="120"/>
    </location>
</feature>
<keyword evidence="3" id="KW-1185">Reference proteome</keyword>
<evidence type="ECO:0000256" key="1">
    <source>
        <dbReference type="SAM" id="MobiDB-lite"/>
    </source>
</evidence>
<feature type="compositionally biased region" description="Pro residues" evidence="1">
    <location>
        <begin position="110"/>
        <end position="120"/>
    </location>
</feature>
<name>A0A3M0J0X4_HIRRU</name>
<proteinExistence type="predicted"/>
<protein>
    <submittedName>
        <fullName evidence="2">Uncharacterized protein</fullName>
    </submittedName>
</protein>
<organism evidence="2 3">
    <name type="scientific">Hirundo rustica rustica</name>
    <dbReference type="NCBI Taxonomy" id="333673"/>
    <lineage>
        <taxon>Eukaryota</taxon>
        <taxon>Metazoa</taxon>
        <taxon>Chordata</taxon>
        <taxon>Craniata</taxon>
        <taxon>Vertebrata</taxon>
        <taxon>Euteleostomi</taxon>
        <taxon>Archelosauria</taxon>
        <taxon>Archosauria</taxon>
        <taxon>Dinosauria</taxon>
        <taxon>Saurischia</taxon>
        <taxon>Theropoda</taxon>
        <taxon>Coelurosauria</taxon>
        <taxon>Aves</taxon>
        <taxon>Neognathae</taxon>
        <taxon>Neoaves</taxon>
        <taxon>Telluraves</taxon>
        <taxon>Australaves</taxon>
        <taxon>Passeriformes</taxon>
        <taxon>Sylvioidea</taxon>
        <taxon>Hirundinidae</taxon>
        <taxon>Hirundo</taxon>
    </lineage>
</organism>
<feature type="compositionally biased region" description="Basic and acidic residues" evidence="1">
    <location>
        <begin position="79"/>
        <end position="90"/>
    </location>
</feature>
<feature type="compositionally biased region" description="Basic residues" evidence="1">
    <location>
        <begin position="1"/>
        <end position="13"/>
    </location>
</feature>
<evidence type="ECO:0000313" key="3">
    <source>
        <dbReference type="Proteomes" id="UP000269221"/>
    </source>
</evidence>
<dbReference type="Proteomes" id="UP000269221">
    <property type="component" value="Unassembled WGS sequence"/>
</dbReference>
<evidence type="ECO:0000313" key="2">
    <source>
        <dbReference type="EMBL" id="RMB94478.1"/>
    </source>
</evidence>
<gene>
    <name evidence="2" type="ORF">DUI87_29289</name>
</gene>
<sequence>MARNGPHRLHRVPHGPERTAPATQGPAWPGTDRTGYTGSRMARPRTERLRMPGPDRPGPAWPGMDRTGSTCLTRFFGDAAERAPRRDAKAARSSMPMSDLSRSPGVSSRPPHPLVTSPPS</sequence>
<accession>A0A3M0J0X4</accession>